<dbReference type="SUPFAM" id="SSF50939">
    <property type="entry name" value="Sialidases"/>
    <property type="match status" value="1"/>
</dbReference>
<dbReference type="AlphaFoldDB" id="A0A1T5AUB7"/>
<dbReference type="Pfam" id="PF14870">
    <property type="entry name" value="PSII_BNR"/>
    <property type="match status" value="1"/>
</dbReference>
<evidence type="ECO:0000256" key="2">
    <source>
        <dbReference type="ARBA" id="ARBA00023276"/>
    </source>
</evidence>
<gene>
    <name evidence="4" type="ORF">SAMN05661099_1031</name>
</gene>
<dbReference type="GO" id="GO:0015979">
    <property type="term" value="P:photosynthesis"/>
    <property type="evidence" value="ECO:0007669"/>
    <property type="project" value="UniProtKB-KW"/>
</dbReference>
<dbReference type="Proteomes" id="UP000189981">
    <property type="component" value="Unassembled WGS sequence"/>
</dbReference>
<protein>
    <recommendedName>
        <fullName evidence="3">Photosynthesis system II assembly factor Ycf48/Hcf136-like domain-containing protein</fullName>
    </recommendedName>
</protein>
<evidence type="ECO:0000313" key="5">
    <source>
        <dbReference type="Proteomes" id="UP000189981"/>
    </source>
</evidence>
<dbReference type="GO" id="GO:0009523">
    <property type="term" value="C:photosystem II"/>
    <property type="evidence" value="ECO:0007669"/>
    <property type="project" value="UniProtKB-KW"/>
</dbReference>
<dbReference type="InterPro" id="IPR028203">
    <property type="entry name" value="PSII_CF48-like_dom"/>
</dbReference>
<evidence type="ECO:0000259" key="3">
    <source>
        <dbReference type="Pfam" id="PF14870"/>
    </source>
</evidence>
<organism evidence="4 5">
    <name type="scientific">Daejeonella lutea</name>
    <dbReference type="NCBI Taxonomy" id="572036"/>
    <lineage>
        <taxon>Bacteria</taxon>
        <taxon>Pseudomonadati</taxon>
        <taxon>Bacteroidota</taxon>
        <taxon>Sphingobacteriia</taxon>
        <taxon>Sphingobacteriales</taxon>
        <taxon>Sphingobacteriaceae</taxon>
        <taxon>Daejeonella</taxon>
    </lineage>
</organism>
<keyword evidence="2" id="KW-0604">Photosystem II</keyword>
<sequence>MKNLIIILLILGSGISTVLSQSIRTLSSGTKTSIRGLSVVDNNVAWVSGSNGWTSVTTDGGVNWKWKQITGYDKYDFRDIEAFSGTDAIVVSAGSPAVILVTNDGGLNWKEVYRNELPEIFLDGMDFLDNKNGIIYGDPINGKMQLLRTEDGGRTWVDISNNLNIKLIEGEASFAASGTGIRILNGGHVLIATGGAQSRLFVSKNLGISWKSYPCPIIQGKNSTGPFSIAFISAKRGLAVGGDYLSDTLSTNNMLLTKNGGRTWTHPESNPFGYKSAVEYINPEIVIATGTSGTDISKNGGKTWMKYSPESYNAVRKAKTGSLVLLAGSGGKVAILEGL</sequence>
<dbReference type="PANTHER" id="PTHR47199">
    <property type="entry name" value="PHOTOSYSTEM II STABILITY/ASSEMBLY FACTOR HCF136, CHLOROPLASTIC"/>
    <property type="match status" value="1"/>
</dbReference>
<feature type="domain" description="Photosynthesis system II assembly factor Ycf48/Hcf136-like" evidence="3">
    <location>
        <begin position="24"/>
        <end position="113"/>
    </location>
</feature>
<dbReference type="Gene3D" id="2.130.10.10">
    <property type="entry name" value="YVTN repeat-like/Quinoprotein amine dehydrogenase"/>
    <property type="match status" value="2"/>
</dbReference>
<evidence type="ECO:0000256" key="1">
    <source>
        <dbReference type="ARBA" id="ARBA00022531"/>
    </source>
</evidence>
<proteinExistence type="predicted"/>
<reference evidence="5" key="1">
    <citation type="submission" date="2017-02" db="EMBL/GenBank/DDBJ databases">
        <authorList>
            <person name="Varghese N."/>
            <person name="Submissions S."/>
        </authorList>
    </citation>
    <scope>NUCLEOTIDE SEQUENCE [LARGE SCALE GENOMIC DNA]</scope>
    <source>
        <strain evidence="5">DSM 22385</strain>
    </source>
</reference>
<dbReference type="InterPro" id="IPR036278">
    <property type="entry name" value="Sialidase_sf"/>
</dbReference>
<dbReference type="RefSeq" id="WP_079701552.1">
    <property type="nucleotide sequence ID" value="NZ_FUYR01000001.1"/>
</dbReference>
<dbReference type="PANTHER" id="PTHR47199:SF2">
    <property type="entry name" value="PHOTOSYSTEM II STABILITY_ASSEMBLY FACTOR HCF136, CHLOROPLASTIC"/>
    <property type="match status" value="1"/>
</dbReference>
<accession>A0A1T5AUB7</accession>
<dbReference type="EMBL" id="FUYR01000001">
    <property type="protein sequence ID" value="SKB38437.1"/>
    <property type="molecule type" value="Genomic_DNA"/>
</dbReference>
<dbReference type="InterPro" id="IPR015943">
    <property type="entry name" value="WD40/YVTN_repeat-like_dom_sf"/>
</dbReference>
<keyword evidence="1" id="KW-0602">Photosynthesis</keyword>
<evidence type="ECO:0000313" key="4">
    <source>
        <dbReference type="EMBL" id="SKB38437.1"/>
    </source>
</evidence>
<dbReference type="STRING" id="572036.SAMN05661099_1031"/>
<name>A0A1T5AUB7_9SPHI</name>
<dbReference type="OrthoDB" id="9813892at2"/>
<keyword evidence="5" id="KW-1185">Reference proteome</keyword>